<reference evidence="2 3" key="1">
    <citation type="submission" date="2021-03" db="EMBL/GenBank/DDBJ databases">
        <title>Winogradskyella sp. nov., isolated from costal sediment.</title>
        <authorList>
            <person name="Gao C."/>
        </authorList>
    </citation>
    <scope>NUCLEOTIDE SEQUENCE [LARGE SCALE GENOMIC DNA]</scope>
    <source>
        <strain evidence="2 3">DF17</strain>
    </source>
</reference>
<gene>
    <name evidence="2" type="ORF">J4050_05010</name>
</gene>
<dbReference type="RefSeq" id="WP_208153333.1">
    <property type="nucleotide sequence ID" value="NZ_JAGEVF010000003.1"/>
</dbReference>
<protein>
    <submittedName>
        <fullName evidence="2">Uncharacterized protein</fullName>
    </submittedName>
</protein>
<keyword evidence="1" id="KW-0812">Transmembrane</keyword>
<name>A0ABS3T1F0_9FLAO</name>
<organism evidence="2 3">
    <name type="scientific">Winogradskyella pelagia</name>
    <dbReference type="NCBI Taxonomy" id="2819984"/>
    <lineage>
        <taxon>Bacteria</taxon>
        <taxon>Pseudomonadati</taxon>
        <taxon>Bacteroidota</taxon>
        <taxon>Flavobacteriia</taxon>
        <taxon>Flavobacteriales</taxon>
        <taxon>Flavobacteriaceae</taxon>
        <taxon>Winogradskyella</taxon>
    </lineage>
</organism>
<comment type="caution">
    <text evidence="2">The sequence shown here is derived from an EMBL/GenBank/DDBJ whole genome shotgun (WGS) entry which is preliminary data.</text>
</comment>
<dbReference type="Proteomes" id="UP000676776">
    <property type="component" value="Unassembled WGS sequence"/>
</dbReference>
<evidence type="ECO:0000313" key="3">
    <source>
        <dbReference type="Proteomes" id="UP000676776"/>
    </source>
</evidence>
<proteinExistence type="predicted"/>
<dbReference type="EMBL" id="JAGEVF010000003">
    <property type="protein sequence ID" value="MBO3116094.1"/>
    <property type="molecule type" value="Genomic_DNA"/>
</dbReference>
<keyword evidence="3" id="KW-1185">Reference proteome</keyword>
<accession>A0ABS3T1F0</accession>
<feature type="transmembrane region" description="Helical" evidence="1">
    <location>
        <begin position="21"/>
        <end position="40"/>
    </location>
</feature>
<dbReference type="InterPro" id="IPR045749">
    <property type="entry name" value="DUF6090"/>
</dbReference>
<keyword evidence="1" id="KW-0472">Membrane</keyword>
<sequence length="243" mass="28633">MIKFFRQIRKNLMEQNKTSRYFKYAIGEIVLVVIGILIALQVNNWNENRTLEHTQTRYLKQLATDIDSMGFQYKGIVKYTKANHLIALGVYSNLKSCEISDDQKINLDQLLITYNELGKLFQIRDTYEEMLSANLLAGIEDKQLKSIITEFFAQRDAMMLYINDYQRDLSMDYQVIKDHVVFGFDTMNQPTVEYEVSKLCQSPDFINAIVEVTRKRENLYRMTQILSQKLEQMHSMQLQKAYD</sequence>
<dbReference type="Pfam" id="PF19578">
    <property type="entry name" value="DUF6090"/>
    <property type="match status" value="1"/>
</dbReference>
<keyword evidence="1" id="KW-1133">Transmembrane helix</keyword>
<evidence type="ECO:0000313" key="2">
    <source>
        <dbReference type="EMBL" id="MBO3116094.1"/>
    </source>
</evidence>
<evidence type="ECO:0000256" key="1">
    <source>
        <dbReference type="SAM" id="Phobius"/>
    </source>
</evidence>